<dbReference type="EMBL" id="LR796294">
    <property type="protein sequence ID" value="CAB4135123.1"/>
    <property type="molecule type" value="Genomic_DNA"/>
</dbReference>
<gene>
    <name evidence="2" type="ORF">UFOVP127_218</name>
    <name evidence="3" type="ORF">UFOVP276_81</name>
</gene>
<organism evidence="2">
    <name type="scientific">uncultured Caudovirales phage</name>
    <dbReference type="NCBI Taxonomy" id="2100421"/>
    <lineage>
        <taxon>Viruses</taxon>
        <taxon>Duplodnaviria</taxon>
        <taxon>Heunggongvirae</taxon>
        <taxon>Uroviricota</taxon>
        <taxon>Caudoviricetes</taxon>
        <taxon>Peduoviridae</taxon>
        <taxon>Maltschvirus</taxon>
        <taxon>Maltschvirus maltsch</taxon>
    </lineage>
</organism>
<feature type="region of interest" description="Disordered" evidence="1">
    <location>
        <begin position="55"/>
        <end position="74"/>
    </location>
</feature>
<protein>
    <submittedName>
        <fullName evidence="2">Uncharacterized protein</fullName>
    </submittedName>
</protein>
<proteinExistence type="predicted"/>
<dbReference type="EMBL" id="LR796249">
    <property type="protein sequence ID" value="CAB4131689.1"/>
    <property type="molecule type" value="Genomic_DNA"/>
</dbReference>
<reference evidence="2" key="1">
    <citation type="submission" date="2020-04" db="EMBL/GenBank/DDBJ databases">
        <authorList>
            <person name="Chiriac C."/>
            <person name="Salcher M."/>
            <person name="Ghai R."/>
            <person name="Kavagutti S V."/>
        </authorList>
    </citation>
    <scope>NUCLEOTIDE SEQUENCE</scope>
</reference>
<evidence type="ECO:0000313" key="3">
    <source>
        <dbReference type="EMBL" id="CAB4135123.1"/>
    </source>
</evidence>
<evidence type="ECO:0000313" key="2">
    <source>
        <dbReference type="EMBL" id="CAB4131689.1"/>
    </source>
</evidence>
<sequence>MSYADRVNVNEKPACWGDGDSYDIRDADCSACSFQHTCRTEISRTSAAAMGSPRVASAYTPSSPPPASTNRAYAPYRPQGAYNTPYRPQGGGVESACWAPGPISETDHPVTRFLKDGVAGAARGGFYEWYRFFQVFRLK</sequence>
<accession>A0A6J5LJ88</accession>
<evidence type="ECO:0000256" key="1">
    <source>
        <dbReference type="SAM" id="MobiDB-lite"/>
    </source>
</evidence>
<name>A0A6J5LJ88_9CAUD</name>